<reference evidence="2" key="1">
    <citation type="journal article" date="2008" name="Nat. Genet.">
        <title>The Pristionchus pacificus genome provides a unique perspective on nematode lifestyle and parasitism.</title>
        <authorList>
            <person name="Dieterich C."/>
            <person name="Clifton S.W."/>
            <person name="Schuster L.N."/>
            <person name="Chinwalla A."/>
            <person name="Delehaunty K."/>
            <person name="Dinkelacker I."/>
            <person name="Fulton L."/>
            <person name="Fulton R."/>
            <person name="Godfrey J."/>
            <person name="Minx P."/>
            <person name="Mitreva M."/>
            <person name="Roeseler W."/>
            <person name="Tian H."/>
            <person name="Witte H."/>
            <person name="Yang S.P."/>
            <person name="Wilson R.K."/>
            <person name="Sommer R.J."/>
        </authorList>
    </citation>
    <scope>NUCLEOTIDE SEQUENCE [LARGE SCALE GENOMIC DNA]</scope>
    <source>
        <strain evidence="2">PS312</strain>
    </source>
</reference>
<name>A0A2A6CNA2_PRIPA</name>
<dbReference type="InterPro" id="IPR019430">
    <property type="entry name" value="7TM_GPCR_serpentine_rcpt_Srx"/>
</dbReference>
<dbReference type="Pfam" id="PF10328">
    <property type="entry name" value="7TM_GPCR_Srx"/>
    <property type="match status" value="1"/>
</dbReference>
<accession>A0A8R1U893</accession>
<dbReference type="AlphaFoldDB" id="A0A2A6CNA2"/>
<dbReference type="PANTHER" id="PTHR23017:SF3">
    <property type="entry name" value="G-PROTEIN COUPLED RECEPTORS FAMILY 1 PROFILE DOMAIN-CONTAINING PROTEIN"/>
    <property type="match status" value="1"/>
</dbReference>
<keyword evidence="2" id="KW-1185">Reference proteome</keyword>
<protein>
    <submittedName>
        <fullName evidence="1">G protein-coupled receptor</fullName>
    </submittedName>
</protein>
<accession>A0A2A6CNA2</accession>
<sequence length="321" mass="36661">MESQALNLQLTISASFLFGCSLYLVNLIIGNFFPDFPSTSFIVIPICNLQNVITAMSNLYVITPYRKFGTICTFQMICDIAKLFVTTAFALIPDDLSPGPHSEIAITVAEIFYFSSCLMHVLFAIHRLIFIVFPNRRDAWTSYTVHAIAVCVAFASFKSFLPRWLDENLYVYFNREVMAWLFTKTPSTVTYMNFKMYLSYTEIVVVIILDSISFTRLHMLKAEIANSIREANSSAEVKLVIQSLLQCWPTLTLVVFYFHILPRCDDAFLKFLCCLTWNISNAMDGMIIIMLHTRRVLFFKQKSAIGTSTVRISTMMPSTLN</sequence>
<reference evidence="1" key="2">
    <citation type="submission" date="2022-06" db="UniProtKB">
        <authorList>
            <consortium name="EnsemblMetazoa"/>
        </authorList>
    </citation>
    <scope>IDENTIFICATION</scope>
    <source>
        <strain evidence="1">PS312</strain>
    </source>
</reference>
<evidence type="ECO:0000313" key="2">
    <source>
        <dbReference type="Proteomes" id="UP000005239"/>
    </source>
</evidence>
<dbReference type="PANTHER" id="PTHR23017">
    <property type="entry name" value="SERPENTINE RECEPTOR, CLASS X"/>
    <property type="match status" value="1"/>
</dbReference>
<evidence type="ECO:0000313" key="1">
    <source>
        <dbReference type="EnsemblMetazoa" id="PPA10442.1"/>
    </source>
</evidence>
<proteinExistence type="predicted"/>
<organism evidence="1 2">
    <name type="scientific">Pristionchus pacificus</name>
    <name type="common">Parasitic nematode worm</name>
    <dbReference type="NCBI Taxonomy" id="54126"/>
    <lineage>
        <taxon>Eukaryota</taxon>
        <taxon>Metazoa</taxon>
        <taxon>Ecdysozoa</taxon>
        <taxon>Nematoda</taxon>
        <taxon>Chromadorea</taxon>
        <taxon>Rhabditida</taxon>
        <taxon>Rhabditina</taxon>
        <taxon>Diplogasteromorpha</taxon>
        <taxon>Diplogasteroidea</taxon>
        <taxon>Neodiplogasteridae</taxon>
        <taxon>Pristionchus</taxon>
    </lineage>
</organism>
<dbReference type="EnsemblMetazoa" id="PPA10442.1">
    <property type="protein sequence ID" value="PPA10442.1"/>
    <property type="gene ID" value="WBGene00099996"/>
</dbReference>
<gene>
    <name evidence="1" type="primary">WBGene00099996</name>
</gene>
<dbReference type="Proteomes" id="UP000005239">
    <property type="component" value="Unassembled WGS sequence"/>
</dbReference>